<gene>
    <name evidence="2" type="ORF">CNAG_03195</name>
</gene>
<dbReference type="VEuPathDB" id="FungiDB:CNAG_03195"/>
<accession>J9VPP6</accession>
<feature type="region of interest" description="Disordered" evidence="1">
    <location>
        <begin position="1"/>
        <end position="23"/>
    </location>
</feature>
<evidence type="ECO:0000313" key="2">
    <source>
        <dbReference type="EMBL" id="AFR96422.2"/>
    </source>
</evidence>
<evidence type="ECO:0000313" key="3">
    <source>
        <dbReference type="Proteomes" id="UP000010091"/>
    </source>
</evidence>
<protein>
    <submittedName>
        <fullName evidence="2">Uncharacterized protein</fullName>
    </submittedName>
</protein>
<dbReference type="HOGENOM" id="CLU_808968_0_0_1"/>
<evidence type="ECO:0000256" key="1">
    <source>
        <dbReference type="SAM" id="MobiDB-lite"/>
    </source>
</evidence>
<name>J9VPP6_CRYN9</name>
<dbReference type="RefSeq" id="XP_012050871.1">
    <property type="nucleotide sequence ID" value="XM_012195481.1"/>
</dbReference>
<proteinExistence type="predicted"/>
<dbReference type="Proteomes" id="UP000010091">
    <property type="component" value="Chromosome 8"/>
</dbReference>
<dbReference type="EMBL" id="CP003827">
    <property type="protein sequence ID" value="AFR96422.2"/>
    <property type="molecule type" value="Genomic_DNA"/>
</dbReference>
<feature type="compositionally biased region" description="Low complexity" evidence="1">
    <location>
        <begin position="140"/>
        <end position="149"/>
    </location>
</feature>
<sequence length="343" mass="38521">MSFSTLDTVDQADRTPVSGMNANVYHPRLSDALALATKNRSRSKRSLNAKYDQILGSVKGRATSLFAKKSESERGRDGETFAGLSSIPFPRSYGMGSKVKLASLASQTRRTLPNRRNGGLFSNSISARPIILQQPPTYSPTPSNNNSEPWHARQDGSNLLYTPKTEAFEPVSYSTPYLDQQVESKTEDYHEFVEHAQPVSGFASFAHREEIVHSHPSLPPRSDIYQPLSPSPHPSMTLAEHRVRIRISPNSYILKTKEVSVRESRRSFATEYRHQAHRESMTQMTNKRPMKMIQNSNWNSLNIAKTKCPIKFHLLTECSSPCLIINSNSSYNLKKLGNTITPL</sequence>
<dbReference type="KEGG" id="cng:CNAG_03195"/>
<keyword evidence="3" id="KW-1185">Reference proteome</keyword>
<dbReference type="GeneID" id="23886720"/>
<dbReference type="AlphaFoldDB" id="J9VPP6"/>
<feature type="region of interest" description="Disordered" evidence="1">
    <location>
        <begin position="136"/>
        <end position="155"/>
    </location>
</feature>
<dbReference type="OrthoDB" id="2572456at2759"/>
<reference evidence="2 3" key="1">
    <citation type="journal article" date="2014" name="PLoS Genet.">
        <title>Analysis of the genome and transcriptome of Cryptococcus neoformans var. grubii reveals complex RNA expression and microevolution leading to virulence attenuation.</title>
        <authorList>
            <person name="Janbon G."/>
            <person name="Ormerod K.L."/>
            <person name="Paulet D."/>
            <person name="Byrnes E.J.III."/>
            <person name="Yadav V."/>
            <person name="Chatterjee G."/>
            <person name="Mullapudi N."/>
            <person name="Hon C.C."/>
            <person name="Billmyre R.B."/>
            <person name="Brunel F."/>
            <person name="Bahn Y.S."/>
            <person name="Chen W."/>
            <person name="Chen Y."/>
            <person name="Chow E.W."/>
            <person name="Coppee J.Y."/>
            <person name="Floyd-Averette A."/>
            <person name="Gaillardin C."/>
            <person name="Gerik K.J."/>
            <person name="Goldberg J."/>
            <person name="Gonzalez-Hilarion S."/>
            <person name="Gujja S."/>
            <person name="Hamlin J.L."/>
            <person name="Hsueh Y.P."/>
            <person name="Ianiri G."/>
            <person name="Jones S."/>
            <person name="Kodira C.D."/>
            <person name="Kozubowski L."/>
            <person name="Lam W."/>
            <person name="Marra M."/>
            <person name="Mesner L.D."/>
            <person name="Mieczkowski P.A."/>
            <person name="Moyrand F."/>
            <person name="Nielsen K."/>
            <person name="Proux C."/>
            <person name="Rossignol T."/>
            <person name="Schein J.E."/>
            <person name="Sun S."/>
            <person name="Wollschlaeger C."/>
            <person name="Wood I.A."/>
            <person name="Zeng Q."/>
            <person name="Neuveglise C."/>
            <person name="Newlon C.S."/>
            <person name="Perfect J.R."/>
            <person name="Lodge J.K."/>
            <person name="Idnurm A."/>
            <person name="Stajich J.E."/>
            <person name="Kronstad J.W."/>
            <person name="Sanyal K."/>
            <person name="Heitman J."/>
            <person name="Fraser J.A."/>
            <person name="Cuomo C.A."/>
            <person name="Dietrich F.S."/>
        </authorList>
    </citation>
    <scope>NUCLEOTIDE SEQUENCE [LARGE SCALE GENOMIC DNA]</scope>
    <source>
        <strain evidence="3">H99 / ATCC 208821 / CBS 10515 / FGSC 9487</strain>
    </source>
</reference>
<organism evidence="2 3">
    <name type="scientific">Cryptococcus neoformans (strain H99 / ATCC 208821 / CBS 10515 / FGSC 9487)</name>
    <name type="common">Cryptococcus neoformans var. grubii serotype A</name>
    <dbReference type="NCBI Taxonomy" id="235443"/>
    <lineage>
        <taxon>Eukaryota</taxon>
        <taxon>Fungi</taxon>
        <taxon>Dikarya</taxon>
        <taxon>Basidiomycota</taxon>
        <taxon>Agaricomycotina</taxon>
        <taxon>Tremellomycetes</taxon>
        <taxon>Tremellales</taxon>
        <taxon>Cryptococcaceae</taxon>
        <taxon>Cryptococcus</taxon>
        <taxon>Cryptococcus neoformans species complex</taxon>
    </lineage>
</organism>